<accession>A0A4Y2JCK8</accession>
<keyword evidence="2" id="KW-1185">Reference proteome</keyword>
<dbReference type="EMBL" id="BGPR01003410">
    <property type="protein sequence ID" value="GBM87797.1"/>
    <property type="molecule type" value="Genomic_DNA"/>
</dbReference>
<name>A0A4Y2JCK8_ARAVE</name>
<organism evidence="1 2">
    <name type="scientific">Araneus ventricosus</name>
    <name type="common">Orbweaver spider</name>
    <name type="synonym">Epeira ventricosa</name>
    <dbReference type="NCBI Taxonomy" id="182803"/>
    <lineage>
        <taxon>Eukaryota</taxon>
        <taxon>Metazoa</taxon>
        <taxon>Ecdysozoa</taxon>
        <taxon>Arthropoda</taxon>
        <taxon>Chelicerata</taxon>
        <taxon>Arachnida</taxon>
        <taxon>Araneae</taxon>
        <taxon>Araneomorphae</taxon>
        <taxon>Entelegynae</taxon>
        <taxon>Araneoidea</taxon>
        <taxon>Araneidae</taxon>
        <taxon>Araneus</taxon>
    </lineage>
</organism>
<comment type="caution">
    <text evidence="1">The sequence shown here is derived from an EMBL/GenBank/DDBJ whole genome shotgun (WGS) entry which is preliminary data.</text>
</comment>
<sequence length="95" mass="10919">MKVPFEHELASDWKYDKRKISDDACQKAYLSAIFWLGEDIDPEGTLIRPCSLKIFDLEMPKSLHEDALLLLVMSSAEYRKQTVHLGTSDDIPSIY</sequence>
<dbReference type="AlphaFoldDB" id="A0A4Y2JCK8"/>
<protein>
    <submittedName>
        <fullName evidence="1">Uncharacterized protein</fullName>
    </submittedName>
</protein>
<evidence type="ECO:0000313" key="1">
    <source>
        <dbReference type="EMBL" id="GBM87797.1"/>
    </source>
</evidence>
<proteinExistence type="predicted"/>
<evidence type="ECO:0000313" key="2">
    <source>
        <dbReference type="Proteomes" id="UP000499080"/>
    </source>
</evidence>
<dbReference type="Proteomes" id="UP000499080">
    <property type="component" value="Unassembled WGS sequence"/>
</dbReference>
<reference evidence="1 2" key="1">
    <citation type="journal article" date="2019" name="Sci. Rep.">
        <title>Orb-weaving spider Araneus ventricosus genome elucidates the spidroin gene catalogue.</title>
        <authorList>
            <person name="Kono N."/>
            <person name="Nakamura H."/>
            <person name="Ohtoshi R."/>
            <person name="Moran D.A.P."/>
            <person name="Shinohara A."/>
            <person name="Yoshida Y."/>
            <person name="Fujiwara M."/>
            <person name="Mori M."/>
            <person name="Tomita M."/>
            <person name="Arakawa K."/>
        </authorList>
    </citation>
    <scope>NUCLEOTIDE SEQUENCE [LARGE SCALE GENOMIC DNA]</scope>
</reference>
<gene>
    <name evidence="1" type="ORF">AVEN_40242_1</name>
</gene>